<sequence>MCRKLLFCCFSNAMKDENFATVADDGTSINVDECFATVDNTAAPNPSQLWSSNIRKAPLPTNSFWQNFVLSDGSVQEYIHPYLVQFKGGSVSICYPSRYVNPGYIFQVFVADLTISSTGDGSGSHVVTRYDDLTVTLELQQGQIKVPLVRGSPYFTIVFRGGIPVFSTIHAVLHLHANKHETKHRIEMNNGQIWLIYSSAPLKLSTDLRCAEEFAGVVRICILTAAESEPILDQFNTSYAVAGSVDLSVPFQIRYNWKKKGSGELLMLCLPLHREILCSYAVRIPGLVFQSIDGALEGVIGESWILQDKKISIGWYASNGVEDSEEKDQLTAALEQDVAGLSPITTSSSYFYGKALARAARLALIAKEICSYSLVGQIREFLVNSITPWLKGTFPGNAILYDPKWGGLISKNGATDPGADFGLGIYNDHHYHWGYFCYAGAVLAKLDPSWGRLYKPHLYALVGDYMNLKRHNDFFPRLRNFDPWLLHSWAGGLTVFADGRNQESTSEAINAYYAASLVGLAYGDLHLIQTGLTLAVLESRAAQSLWHVPSWSSLYESQFVDQNRVVGVLWASKRDSGLWFAPPDWRECRLGIQLLPITPITEYLFKDVNFVQELVEWTWPALSRAGVGEGWKGFVYALQAMYARGPALNNTLLLKSHDDGNSLSNLLWWIFSQRQMRIPQ</sequence>
<dbReference type="EMBL" id="CM055107">
    <property type="protein sequence ID" value="KAJ7528243.1"/>
    <property type="molecule type" value="Genomic_DNA"/>
</dbReference>
<evidence type="ECO:0000313" key="1">
    <source>
        <dbReference type="EMBL" id="KAJ7528243.1"/>
    </source>
</evidence>
<keyword evidence="2" id="KW-1185">Reference proteome</keyword>
<protein>
    <submittedName>
        <fullName evidence="1">Uncharacterized protein</fullName>
    </submittedName>
</protein>
<organism evidence="1 2">
    <name type="scientific">Diphasiastrum complanatum</name>
    <name type="common">Issler's clubmoss</name>
    <name type="synonym">Lycopodium complanatum</name>
    <dbReference type="NCBI Taxonomy" id="34168"/>
    <lineage>
        <taxon>Eukaryota</taxon>
        <taxon>Viridiplantae</taxon>
        <taxon>Streptophyta</taxon>
        <taxon>Embryophyta</taxon>
        <taxon>Tracheophyta</taxon>
        <taxon>Lycopodiopsida</taxon>
        <taxon>Lycopodiales</taxon>
        <taxon>Lycopodiaceae</taxon>
        <taxon>Lycopodioideae</taxon>
        <taxon>Diphasiastrum</taxon>
    </lineage>
</organism>
<reference evidence="2" key="1">
    <citation type="journal article" date="2024" name="Proc. Natl. Acad. Sci. U.S.A.">
        <title>Extraordinary preservation of gene collinearity over three hundred million years revealed in homosporous lycophytes.</title>
        <authorList>
            <person name="Li C."/>
            <person name="Wickell D."/>
            <person name="Kuo L.Y."/>
            <person name="Chen X."/>
            <person name="Nie B."/>
            <person name="Liao X."/>
            <person name="Peng D."/>
            <person name="Ji J."/>
            <person name="Jenkins J."/>
            <person name="Williams M."/>
            <person name="Shu S."/>
            <person name="Plott C."/>
            <person name="Barry K."/>
            <person name="Rajasekar S."/>
            <person name="Grimwood J."/>
            <person name="Han X."/>
            <person name="Sun S."/>
            <person name="Hou Z."/>
            <person name="He W."/>
            <person name="Dai G."/>
            <person name="Sun C."/>
            <person name="Schmutz J."/>
            <person name="Leebens-Mack J.H."/>
            <person name="Li F.W."/>
            <person name="Wang L."/>
        </authorList>
    </citation>
    <scope>NUCLEOTIDE SEQUENCE [LARGE SCALE GENOMIC DNA]</scope>
    <source>
        <strain evidence="2">cv. PW_Plant_1</strain>
    </source>
</reference>
<dbReference type="Proteomes" id="UP001162992">
    <property type="component" value="Chromosome 16"/>
</dbReference>
<gene>
    <name evidence="1" type="ORF">O6H91_16G091200</name>
</gene>
<accession>A0ACC2BET6</accession>
<proteinExistence type="predicted"/>
<evidence type="ECO:0000313" key="2">
    <source>
        <dbReference type="Proteomes" id="UP001162992"/>
    </source>
</evidence>
<name>A0ACC2BET6_DIPCM</name>
<comment type="caution">
    <text evidence="1">The sequence shown here is derived from an EMBL/GenBank/DDBJ whole genome shotgun (WGS) entry which is preliminary data.</text>
</comment>